<dbReference type="FunFam" id="3.40.532.10:FF:000006">
    <property type="entry name" value="Ubiquitin carboxyl-terminal hydrolase"/>
    <property type="match status" value="1"/>
</dbReference>
<gene>
    <name evidence="10" type="ORF">WG66_5855</name>
</gene>
<protein>
    <recommendedName>
        <fullName evidence="8">Ubiquitin carboxyl-terminal hydrolase</fullName>
        <ecNumber evidence="8">3.4.19.12</ecNumber>
    </recommendedName>
</protein>
<evidence type="ECO:0000256" key="1">
    <source>
        <dbReference type="ARBA" id="ARBA00000707"/>
    </source>
</evidence>
<comment type="similarity">
    <text evidence="2 7 8">Belongs to the peptidase C12 family.</text>
</comment>
<evidence type="ECO:0000256" key="2">
    <source>
        <dbReference type="ARBA" id="ARBA00009326"/>
    </source>
</evidence>
<dbReference type="GO" id="GO:0005737">
    <property type="term" value="C:cytoplasm"/>
    <property type="evidence" value="ECO:0007669"/>
    <property type="project" value="TreeGrafter"/>
</dbReference>
<comment type="caution">
    <text evidence="10">The sequence shown here is derived from an EMBL/GenBank/DDBJ whole genome shotgun (WGS) entry which is preliminary data.</text>
</comment>
<dbReference type="Gene3D" id="3.40.532.10">
    <property type="entry name" value="Peptidase C12, ubiquitin carboxyl-terminal hydrolase"/>
    <property type="match status" value="1"/>
</dbReference>
<keyword evidence="4 7" id="KW-0833">Ubl conjugation pathway</keyword>
<organism evidence="10 11">
    <name type="scientific">Moniliophthora roreri</name>
    <name type="common">Frosty pod rot fungus</name>
    <name type="synonym">Monilia roreri</name>
    <dbReference type="NCBI Taxonomy" id="221103"/>
    <lineage>
        <taxon>Eukaryota</taxon>
        <taxon>Fungi</taxon>
        <taxon>Dikarya</taxon>
        <taxon>Basidiomycota</taxon>
        <taxon>Agaricomycotina</taxon>
        <taxon>Agaricomycetes</taxon>
        <taxon>Agaricomycetidae</taxon>
        <taxon>Agaricales</taxon>
        <taxon>Marasmiineae</taxon>
        <taxon>Marasmiaceae</taxon>
        <taxon>Moniliophthora</taxon>
    </lineage>
</organism>
<sequence length="240" mass="26690">MSSETKSQTLGRWIPLECNPEVLNSWANKAGLVSSDFQFTDIYGFDEELLAMVPRPVQAILLLFPISDALEEKRREDDDKIKDQKLPENTLWIKQTIPNACGTIGLLHALANTNVSLVPESPLQQFIEAAKTKNPQERAEFLENTPLFANIHADAASTGQSAVPTDLDTDLHFTCFVEIKVDNEPHIIEFDGRRVGPFDRGVCPTGDFLKDVATLVRDVYVAQSSSIQYSMISLGPPSDW</sequence>
<dbReference type="InterPro" id="IPR036959">
    <property type="entry name" value="Peptidase_C12_UCH_sf"/>
</dbReference>
<dbReference type="PROSITE" id="PS52048">
    <property type="entry name" value="UCH_DOMAIN"/>
    <property type="match status" value="1"/>
</dbReference>
<dbReference type="PROSITE" id="PS00140">
    <property type="entry name" value="UCH_1"/>
    <property type="match status" value="1"/>
</dbReference>
<dbReference type="EMBL" id="LATX01001438">
    <property type="protein sequence ID" value="KTB41706.1"/>
    <property type="molecule type" value="Genomic_DNA"/>
</dbReference>
<evidence type="ECO:0000256" key="8">
    <source>
        <dbReference type="RuleBase" id="RU361215"/>
    </source>
</evidence>
<feature type="active site" description="Nucleophile" evidence="7">
    <location>
        <position position="101"/>
    </location>
</feature>
<dbReference type="GO" id="GO:0016579">
    <property type="term" value="P:protein deubiquitination"/>
    <property type="evidence" value="ECO:0007669"/>
    <property type="project" value="TreeGrafter"/>
</dbReference>
<dbReference type="CDD" id="cd09616">
    <property type="entry name" value="Peptidase_C12_UCH_L1_L3"/>
    <property type="match status" value="1"/>
</dbReference>
<dbReference type="InterPro" id="IPR057254">
    <property type="entry name" value="UCH_AS"/>
</dbReference>
<evidence type="ECO:0000313" key="11">
    <source>
        <dbReference type="Proteomes" id="UP000054988"/>
    </source>
</evidence>
<comment type="catalytic activity">
    <reaction evidence="1 7 8">
        <text>Thiol-dependent hydrolysis of ester, thioester, amide, peptide and isopeptide bonds formed by the C-terminal Gly of ubiquitin (a 76-residue protein attached to proteins as an intracellular targeting signal).</text>
        <dbReference type="EC" id="3.4.19.12"/>
    </reaction>
</comment>
<dbReference type="eggNOG" id="KOG1415">
    <property type="taxonomic scope" value="Eukaryota"/>
</dbReference>
<evidence type="ECO:0000256" key="5">
    <source>
        <dbReference type="ARBA" id="ARBA00022801"/>
    </source>
</evidence>
<accession>A0A0W0FZF6</accession>
<dbReference type="PRINTS" id="PR00707">
    <property type="entry name" value="UBCTHYDRLASE"/>
</dbReference>
<dbReference type="Proteomes" id="UP000054988">
    <property type="component" value="Unassembled WGS sequence"/>
</dbReference>
<evidence type="ECO:0000256" key="6">
    <source>
        <dbReference type="ARBA" id="ARBA00022807"/>
    </source>
</evidence>
<dbReference type="Pfam" id="PF01088">
    <property type="entry name" value="Peptidase_C12"/>
    <property type="match status" value="1"/>
</dbReference>
<evidence type="ECO:0000313" key="10">
    <source>
        <dbReference type="EMBL" id="KTB41706.1"/>
    </source>
</evidence>
<feature type="active site" description="Proton donor" evidence="7">
    <location>
        <position position="172"/>
    </location>
</feature>
<reference evidence="10 11" key="1">
    <citation type="submission" date="2015-12" db="EMBL/GenBank/DDBJ databases">
        <title>Draft genome sequence of Moniliophthora roreri, the causal agent of frosty pod rot of cacao.</title>
        <authorList>
            <person name="Aime M.C."/>
            <person name="Diaz-Valderrama J.R."/>
            <person name="Kijpornyongpan T."/>
            <person name="Phillips-Mora W."/>
        </authorList>
    </citation>
    <scope>NUCLEOTIDE SEQUENCE [LARGE SCALE GENOMIC DNA]</scope>
    <source>
        <strain evidence="10 11">MCA 2952</strain>
    </source>
</reference>
<evidence type="ECO:0000256" key="7">
    <source>
        <dbReference type="PROSITE-ProRule" id="PRU01393"/>
    </source>
</evidence>
<evidence type="ECO:0000256" key="4">
    <source>
        <dbReference type="ARBA" id="ARBA00022786"/>
    </source>
</evidence>
<dbReference type="InterPro" id="IPR001578">
    <property type="entry name" value="Peptidase_C12_UCH"/>
</dbReference>
<keyword evidence="5 7" id="KW-0378">Hydrolase</keyword>
<feature type="site" description="Important for enzyme activity" evidence="7">
    <location>
        <position position="191"/>
    </location>
</feature>
<name>A0A0W0FZF6_MONRR</name>
<dbReference type="AlphaFoldDB" id="A0A0W0FZF6"/>
<dbReference type="GO" id="GO:0006511">
    <property type="term" value="P:ubiquitin-dependent protein catabolic process"/>
    <property type="evidence" value="ECO:0007669"/>
    <property type="project" value="UniProtKB-UniRule"/>
</dbReference>
<proteinExistence type="inferred from homology"/>
<dbReference type="GO" id="GO:0004843">
    <property type="term" value="F:cysteine-type deubiquitinase activity"/>
    <property type="evidence" value="ECO:0007669"/>
    <property type="project" value="UniProtKB-UniRule"/>
</dbReference>
<dbReference type="InterPro" id="IPR038765">
    <property type="entry name" value="Papain-like_cys_pep_sf"/>
</dbReference>
<dbReference type="PANTHER" id="PTHR10589">
    <property type="entry name" value="UBIQUITIN CARBOXYL-TERMINAL HYDROLASE"/>
    <property type="match status" value="1"/>
</dbReference>
<dbReference type="EC" id="3.4.19.12" evidence="8"/>
<evidence type="ECO:0000259" key="9">
    <source>
        <dbReference type="PROSITE" id="PS52048"/>
    </source>
</evidence>
<evidence type="ECO:0000256" key="3">
    <source>
        <dbReference type="ARBA" id="ARBA00022670"/>
    </source>
</evidence>
<keyword evidence="3 7" id="KW-0645">Protease</keyword>
<dbReference type="PANTHER" id="PTHR10589:SF17">
    <property type="entry name" value="UBIQUITIN CARBOXYL-TERMINAL HYDROLASE"/>
    <property type="match status" value="1"/>
</dbReference>
<feature type="domain" description="UCH catalytic" evidence="9">
    <location>
        <begin position="12"/>
        <end position="236"/>
    </location>
</feature>
<feature type="site" description="Transition state stabilizer" evidence="7">
    <location>
        <position position="95"/>
    </location>
</feature>
<keyword evidence="6 7" id="KW-0788">Thiol protease</keyword>
<dbReference type="SUPFAM" id="SSF54001">
    <property type="entry name" value="Cysteine proteinases"/>
    <property type="match status" value="1"/>
</dbReference>